<comment type="caution">
    <text evidence="1">The sequence shown here is derived from an EMBL/GenBank/DDBJ whole genome shotgun (WGS) entry which is preliminary data.</text>
</comment>
<dbReference type="SUPFAM" id="SSF69572">
    <property type="entry name" value="Activating enzymes of the ubiquitin-like proteins"/>
    <property type="match status" value="1"/>
</dbReference>
<name>A0A0G1QDY6_9BACT</name>
<dbReference type="Proteomes" id="UP000034487">
    <property type="component" value="Unassembled WGS sequence"/>
</dbReference>
<reference evidence="1 2" key="1">
    <citation type="journal article" date="2015" name="Nature">
        <title>rRNA introns, odd ribosomes, and small enigmatic genomes across a large radiation of phyla.</title>
        <authorList>
            <person name="Brown C.T."/>
            <person name="Hug L.A."/>
            <person name="Thomas B.C."/>
            <person name="Sharon I."/>
            <person name="Castelle C.J."/>
            <person name="Singh A."/>
            <person name="Wilkins M.J."/>
            <person name="Williams K.H."/>
            <person name="Banfield J.F."/>
        </authorList>
    </citation>
    <scope>NUCLEOTIDE SEQUENCE [LARGE SCALE GENOMIC DNA]</scope>
</reference>
<dbReference type="GO" id="GO:0008641">
    <property type="term" value="F:ubiquitin-like modifier activating enzyme activity"/>
    <property type="evidence" value="ECO:0007669"/>
    <property type="project" value="InterPro"/>
</dbReference>
<evidence type="ECO:0000313" key="2">
    <source>
        <dbReference type="Proteomes" id="UP000034487"/>
    </source>
</evidence>
<dbReference type="AlphaFoldDB" id="A0A0G1QDY6"/>
<proteinExistence type="predicted"/>
<dbReference type="InterPro" id="IPR035985">
    <property type="entry name" value="Ubiquitin-activating_enz"/>
</dbReference>
<dbReference type="EMBL" id="LCMV01000032">
    <property type="protein sequence ID" value="KKU43216.1"/>
    <property type="molecule type" value="Genomic_DNA"/>
</dbReference>
<gene>
    <name evidence="1" type="ORF">UX60_C0032G0006</name>
</gene>
<accession>A0A0G1QDY6</accession>
<organism evidence="1 2">
    <name type="scientific">Berkelbacteria bacterium GW2011_GWA2_46_7</name>
    <dbReference type="NCBI Taxonomy" id="1618335"/>
    <lineage>
        <taxon>Bacteria</taxon>
        <taxon>Candidatus Berkelbacteria</taxon>
    </lineage>
</organism>
<evidence type="ECO:0008006" key="3">
    <source>
        <dbReference type="Google" id="ProtNLM"/>
    </source>
</evidence>
<protein>
    <recommendedName>
        <fullName evidence="3">THIF-type NAD/FAD binding fold domain-containing protein</fullName>
    </recommendedName>
</protein>
<sequence>MNEEYEPRFFQSREQDQVKVLIKDRKICEVIDNFSEELENLFRINFPFITPATPEYGATLQKFLGRYLDGKKETEAGVWAYYPWRQILVHLPESADFLKLRTSRNKFLINNEEQQKFYNSKIGVAGLSVGLAAVNSLVLSGGGGQMSEINPFQILEVFQDGITTKNISKFFGTESNKLDIFIEEIDDIKLKIDTRIWARKLKIPVVMATDNGDNAMIDVERFDLEPNRKLFHSRIEESRLLSIGEKLNMTERIKLASAIVGADITPRTRMSLTMVGTKLPAWPQLGNAATLSGVAVSYISRRILTGLSMPSGRYEVSLDEKFDPSYFESSSVRDREIDRKEFIFTLNKIFGS</sequence>
<evidence type="ECO:0000313" key="1">
    <source>
        <dbReference type="EMBL" id="KKU43216.1"/>
    </source>
</evidence>